<dbReference type="Proteomes" id="UP000276133">
    <property type="component" value="Unassembled WGS sequence"/>
</dbReference>
<gene>
    <name evidence="1" type="ORF">BpHYR1_027504</name>
</gene>
<reference evidence="1 2" key="1">
    <citation type="journal article" date="2018" name="Sci. Rep.">
        <title>Genomic signatures of local adaptation to the degree of environmental predictability in rotifers.</title>
        <authorList>
            <person name="Franch-Gras L."/>
            <person name="Hahn C."/>
            <person name="Garcia-Roger E.M."/>
            <person name="Carmona M.J."/>
            <person name="Serra M."/>
            <person name="Gomez A."/>
        </authorList>
    </citation>
    <scope>NUCLEOTIDE SEQUENCE [LARGE SCALE GENOMIC DNA]</scope>
    <source>
        <strain evidence="1">HYR1</strain>
    </source>
</reference>
<evidence type="ECO:0000313" key="2">
    <source>
        <dbReference type="Proteomes" id="UP000276133"/>
    </source>
</evidence>
<evidence type="ECO:0000313" key="1">
    <source>
        <dbReference type="EMBL" id="RNA28604.1"/>
    </source>
</evidence>
<organism evidence="1 2">
    <name type="scientific">Brachionus plicatilis</name>
    <name type="common">Marine rotifer</name>
    <name type="synonym">Brachionus muelleri</name>
    <dbReference type="NCBI Taxonomy" id="10195"/>
    <lineage>
        <taxon>Eukaryota</taxon>
        <taxon>Metazoa</taxon>
        <taxon>Spiralia</taxon>
        <taxon>Gnathifera</taxon>
        <taxon>Rotifera</taxon>
        <taxon>Eurotatoria</taxon>
        <taxon>Monogononta</taxon>
        <taxon>Pseudotrocha</taxon>
        <taxon>Ploima</taxon>
        <taxon>Brachionidae</taxon>
        <taxon>Brachionus</taxon>
    </lineage>
</organism>
<accession>A0A3M7RYE7</accession>
<comment type="caution">
    <text evidence="1">The sequence shown here is derived from an EMBL/GenBank/DDBJ whole genome shotgun (WGS) entry which is preliminary data.</text>
</comment>
<dbReference type="AlphaFoldDB" id="A0A3M7RYE7"/>
<keyword evidence="2" id="KW-1185">Reference proteome</keyword>
<sequence>MKKIEFVDRLNSSAVMCSLLFGIPIYFQNVERRFYFIYNIYLTSGRRRMLRAICKSVVLQRFGISKIFLNGCFSLVQPGFKILKTEEEIYAKIARKF</sequence>
<protein>
    <submittedName>
        <fullName evidence="1">Uncharacterized protein</fullName>
    </submittedName>
</protein>
<name>A0A3M7RYE7_BRAPC</name>
<proteinExistence type="predicted"/>
<dbReference type="EMBL" id="REGN01002362">
    <property type="protein sequence ID" value="RNA28604.1"/>
    <property type="molecule type" value="Genomic_DNA"/>
</dbReference>